<evidence type="ECO:0000256" key="1">
    <source>
        <dbReference type="SAM" id="Phobius"/>
    </source>
</evidence>
<dbReference type="STRING" id="84698.SAMN04488528_103038"/>
<proteinExistence type="predicted"/>
<keyword evidence="3" id="KW-1185">Reference proteome</keyword>
<feature type="transmembrane region" description="Helical" evidence="1">
    <location>
        <begin position="36"/>
        <end position="57"/>
    </location>
</feature>
<keyword evidence="1" id="KW-1133">Transmembrane helix</keyword>
<sequence length="74" mass="8550">MKGKRKETKIGAIAFIIFLLLRLLGSYVEVIQTWNLIHFIMGMLVGLSLLAVISEFIPEHLYERIKESKSFINK</sequence>
<keyword evidence="1" id="KW-0812">Transmembrane</keyword>
<dbReference type="EMBL" id="FOKI01000030">
    <property type="protein sequence ID" value="SFB33458.1"/>
    <property type="molecule type" value="Genomic_DNA"/>
</dbReference>
<gene>
    <name evidence="2" type="ORF">SAMN04488528_103038</name>
</gene>
<reference evidence="2 3" key="1">
    <citation type="submission" date="2016-10" db="EMBL/GenBank/DDBJ databases">
        <authorList>
            <person name="de Groot N.N."/>
        </authorList>
    </citation>
    <scope>NUCLEOTIDE SEQUENCE [LARGE SCALE GENOMIC DNA]</scope>
    <source>
        <strain evidence="2 3">DSM 12271</strain>
    </source>
</reference>
<dbReference type="AlphaFoldDB" id="A0A1I1AAC7"/>
<organism evidence="2 3">
    <name type="scientific">Clostridium frigidicarnis</name>
    <dbReference type="NCBI Taxonomy" id="84698"/>
    <lineage>
        <taxon>Bacteria</taxon>
        <taxon>Bacillati</taxon>
        <taxon>Bacillota</taxon>
        <taxon>Clostridia</taxon>
        <taxon>Eubacteriales</taxon>
        <taxon>Clostridiaceae</taxon>
        <taxon>Clostridium</taxon>
    </lineage>
</organism>
<dbReference type="RefSeq" id="WP_090042517.1">
    <property type="nucleotide sequence ID" value="NZ_FOKI01000030.1"/>
</dbReference>
<name>A0A1I1AAC7_9CLOT</name>
<evidence type="ECO:0000313" key="2">
    <source>
        <dbReference type="EMBL" id="SFB33458.1"/>
    </source>
</evidence>
<dbReference type="Proteomes" id="UP000198619">
    <property type="component" value="Unassembled WGS sequence"/>
</dbReference>
<keyword evidence="1" id="KW-0472">Membrane</keyword>
<accession>A0A1I1AAC7</accession>
<protein>
    <submittedName>
        <fullName evidence="2">Uncharacterized protein</fullName>
    </submittedName>
</protein>
<evidence type="ECO:0000313" key="3">
    <source>
        <dbReference type="Proteomes" id="UP000198619"/>
    </source>
</evidence>